<dbReference type="AlphaFoldDB" id="A0A8T0DGR5"/>
<sequence>MNTPDVELCTSNSQWNVTHRCDDSVYRQFVQSVHPRNKKSKPGLKNKVNSRHTDFITQERLRDIKLKRSNRDKWYKQNIQTSQTEWLENYDTEGDIDRDNLFAHEMDEELQRKDFEEFIILQSTNTVQMSHSYFKIVKLFRYINILNPQGAVIALLSLNRYVKRNSEVVQAVEECDGIVMLLNLMECKIVSVQLAAMKLLSNLFQLMYFRRMAITYGAVQVLVDLLSGSNDHIKNMASDLLSSLALLKEARSIISKTKGIQHLVCLLDLNAPKRVSDDEHKRFKSSEQQKIKREPTVRKESHLEEDAAREESVLVSVATALWRFSRSAVNRTLMQRSGLMLTLTRLIRTKNEKILVPVLGILQGCAADATFRLSIRIEGILKYLIDHLQTTDSRVQMQCCRTIYYCVDDERMQDAIRLLGGLQTLTSILKKQTAGAYKLIQAGWIDTEDDPRTSTTGNSSNSDQNNNSRIQDVIVKSTQLSAEPVHEVRVARLRMTGPRSEPGTATTQACSSDCEEGMLLFHILHTVLATIHKCSGVEQNLVVLNNLGAADCFIKLVGLLTPYLLTFRQPSCTVSLRLQKVALLERVSGLNISCLARMCTMIKVHKMLVSNATVLNGLMQLLGHTSKDILIPTINSIAAMMTDSNLVQMFNQRSGFRILYSLSFHSDIQVRQAALLAVRAFLQSVPDRAVLLRPINSSLGFMVQSLSSVYRSLVDEARKPPRKSETLLSAICAVLAEIASDDQGRAILTELGAVPYLVNITTIAKEDCLRIGVSAAITQFAATVPMIRAFREKEFLASLIEYVRVDNLELRLNAVKALDKLSMDPVICAAIRSTDITSVFLRIMCDAPQELQAAAAHVIGRVARLSVNSLRNAHLST</sequence>
<proteinExistence type="predicted"/>
<dbReference type="PANTHER" id="PTHR46241:SF1">
    <property type="entry name" value="OUTER DYNEIN ARM-DOCKING COMPLEX SUBUNIT 2"/>
    <property type="match status" value="1"/>
</dbReference>
<evidence type="ECO:0000313" key="4">
    <source>
        <dbReference type="Proteomes" id="UP000699462"/>
    </source>
</evidence>
<keyword evidence="4" id="KW-1185">Reference proteome</keyword>
<accession>A0A8T0DGR5</accession>
<protein>
    <submittedName>
        <fullName evidence="3">Armadillo repeat-containing protein 4</fullName>
    </submittedName>
</protein>
<dbReference type="InterPro" id="IPR016024">
    <property type="entry name" value="ARM-type_fold"/>
</dbReference>
<dbReference type="InterPro" id="IPR000225">
    <property type="entry name" value="Armadillo"/>
</dbReference>
<dbReference type="Gene3D" id="1.25.10.10">
    <property type="entry name" value="Leucine-rich Repeat Variant"/>
    <property type="match status" value="4"/>
</dbReference>
<organism evidence="3 4">
    <name type="scientific">Paragonimus westermani</name>
    <dbReference type="NCBI Taxonomy" id="34504"/>
    <lineage>
        <taxon>Eukaryota</taxon>
        <taxon>Metazoa</taxon>
        <taxon>Spiralia</taxon>
        <taxon>Lophotrochozoa</taxon>
        <taxon>Platyhelminthes</taxon>
        <taxon>Trematoda</taxon>
        <taxon>Digenea</taxon>
        <taxon>Plagiorchiida</taxon>
        <taxon>Troglotremata</taxon>
        <taxon>Troglotrematidae</taxon>
        <taxon>Paragonimus</taxon>
    </lineage>
</organism>
<evidence type="ECO:0000313" key="3">
    <source>
        <dbReference type="EMBL" id="KAF8566526.1"/>
    </source>
</evidence>
<dbReference type="SUPFAM" id="SSF48371">
    <property type="entry name" value="ARM repeat"/>
    <property type="match status" value="1"/>
</dbReference>
<dbReference type="PANTHER" id="PTHR46241">
    <property type="entry name" value="ARMADILLO REPEAT-CONTAINING PROTEIN 4 ARMC4"/>
    <property type="match status" value="1"/>
</dbReference>
<feature type="repeat" description="ARM" evidence="1">
    <location>
        <begin position="217"/>
        <end position="259"/>
    </location>
</feature>
<dbReference type="PROSITE" id="PS50176">
    <property type="entry name" value="ARM_REPEAT"/>
    <property type="match status" value="1"/>
</dbReference>
<dbReference type="OrthoDB" id="6240098at2759"/>
<comment type="caution">
    <text evidence="3">The sequence shown here is derived from an EMBL/GenBank/DDBJ whole genome shotgun (WGS) entry which is preliminary data.</text>
</comment>
<dbReference type="EMBL" id="JTDF01004990">
    <property type="protein sequence ID" value="KAF8566526.1"/>
    <property type="molecule type" value="Genomic_DNA"/>
</dbReference>
<name>A0A8T0DGR5_9TREM</name>
<feature type="region of interest" description="Disordered" evidence="2">
    <location>
        <begin position="278"/>
        <end position="303"/>
    </location>
</feature>
<dbReference type="InterPro" id="IPR011989">
    <property type="entry name" value="ARM-like"/>
</dbReference>
<dbReference type="SMART" id="SM00185">
    <property type="entry name" value="ARM"/>
    <property type="match status" value="6"/>
</dbReference>
<evidence type="ECO:0000256" key="2">
    <source>
        <dbReference type="SAM" id="MobiDB-lite"/>
    </source>
</evidence>
<reference evidence="3 4" key="1">
    <citation type="submission" date="2019-07" db="EMBL/GenBank/DDBJ databases">
        <title>Annotation for the trematode Paragonimus westermani.</title>
        <authorList>
            <person name="Choi Y.-J."/>
        </authorList>
    </citation>
    <scope>NUCLEOTIDE SEQUENCE [LARGE SCALE GENOMIC DNA]</scope>
    <source>
        <strain evidence="3">180907_Pwestermani</strain>
    </source>
</reference>
<dbReference type="Proteomes" id="UP000699462">
    <property type="component" value="Unassembled WGS sequence"/>
</dbReference>
<evidence type="ECO:0000256" key="1">
    <source>
        <dbReference type="PROSITE-ProRule" id="PRU00259"/>
    </source>
</evidence>
<gene>
    <name evidence="3" type="ORF">P879_05865</name>
</gene>